<dbReference type="EMBL" id="MU564341">
    <property type="protein sequence ID" value="KAI5612503.1"/>
    <property type="molecule type" value="Genomic_DNA"/>
</dbReference>
<dbReference type="InterPro" id="IPR003598">
    <property type="entry name" value="Ig_sub2"/>
</dbReference>
<feature type="domain" description="Ig-like" evidence="1">
    <location>
        <begin position="1"/>
        <end position="81"/>
    </location>
</feature>
<dbReference type="InterPro" id="IPR003599">
    <property type="entry name" value="Ig_sub"/>
</dbReference>
<name>A0AAD5A9F6_SILAS</name>
<sequence length="95" mass="10409">PIKKVSVSARPSAVIVEGSSVTLTCSSDDESPVENYEWFKGMTSVGKEKSFTILNISSEDSGEYECTYSNKDGYQSYSSVTLNVVCKLKLKISSY</sequence>
<organism evidence="2 3">
    <name type="scientific">Silurus asotus</name>
    <name type="common">Amur catfish</name>
    <name type="synonym">Parasilurus asotus</name>
    <dbReference type="NCBI Taxonomy" id="30991"/>
    <lineage>
        <taxon>Eukaryota</taxon>
        <taxon>Metazoa</taxon>
        <taxon>Chordata</taxon>
        <taxon>Craniata</taxon>
        <taxon>Vertebrata</taxon>
        <taxon>Euteleostomi</taxon>
        <taxon>Actinopterygii</taxon>
        <taxon>Neopterygii</taxon>
        <taxon>Teleostei</taxon>
        <taxon>Ostariophysi</taxon>
        <taxon>Siluriformes</taxon>
        <taxon>Siluridae</taxon>
        <taxon>Silurus</taxon>
    </lineage>
</organism>
<dbReference type="Proteomes" id="UP001205998">
    <property type="component" value="Unassembled WGS sequence"/>
</dbReference>
<protein>
    <submittedName>
        <fullName evidence="2">B-cell receptor CD22-like</fullName>
    </submittedName>
</protein>
<dbReference type="PANTHER" id="PTHR46013">
    <property type="entry name" value="VASCULAR CELL ADHESION MOLECULE 1"/>
    <property type="match status" value="1"/>
</dbReference>
<feature type="non-terminal residue" evidence="2">
    <location>
        <position position="1"/>
    </location>
</feature>
<reference evidence="2" key="1">
    <citation type="submission" date="2018-07" db="EMBL/GenBank/DDBJ databases">
        <title>Comparative genomics of catfishes provides insights into carnivory and benthic adaptation.</title>
        <authorList>
            <person name="Zhang Y."/>
            <person name="Wang D."/>
            <person name="Peng Z."/>
            <person name="Zheng S."/>
            <person name="Shao F."/>
            <person name="Tao W."/>
        </authorList>
    </citation>
    <scope>NUCLEOTIDE SEQUENCE</scope>
    <source>
        <strain evidence="2">Chongqing</strain>
    </source>
</reference>
<dbReference type="InterPro" id="IPR036179">
    <property type="entry name" value="Ig-like_dom_sf"/>
</dbReference>
<dbReference type="AlphaFoldDB" id="A0AAD5A9F6"/>
<dbReference type="InterPro" id="IPR013783">
    <property type="entry name" value="Ig-like_fold"/>
</dbReference>
<comment type="caution">
    <text evidence="2">The sequence shown here is derived from an EMBL/GenBank/DDBJ whole genome shotgun (WGS) entry which is preliminary data.</text>
</comment>
<dbReference type="Pfam" id="PF13895">
    <property type="entry name" value="Ig_2"/>
    <property type="match status" value="1"/>
</dbReference>
<keyword evidence="2" id="KW-0675">Receptor</keyword>
<keyword evidence="3" id="KW-1185">Reference proteome</keyword>
<dbReference type="SMART" id="SM00408">
    <property type="entry name" value="IGc2"/>
    <property type="match status" value="1"/>
</dbReference>
<dbReference type="Gene3D" id="2.60.40.10">
    <property type="entry name" value="Immunoglobulins"/>
    <property type="match status" value="1"/>
</dbReference>
<evidence type="ECO:0000313" key="3">
    <source>
        <dbReference type="Proteomes" id="UP001205998"/>
    </source>
</evidence>
<dbReference type="PROSITE" id="PS50835">
    <property type="entry name" value="IG_LIKE"/>
    <property type="match status" value="1"/>
</dbReference>
<proteinExistence type="predicted"/>
<gene>
    <name evidence="2" type="ORF">C0J50_11782</name>
</gene>
<accession>A0AAD5A9F6</accession>
<dbReference type="SUPFAM" id="SSF48726">
    <property type="entry name" value="Immunoglobulin"/>
    <property type="match status" value="1"/>
</dbReference>
<evidence type="ECO:0000313" key="2">
    <source>
        <dbReference type="EMBL" id="KAI5612503.1"/>
    </source>
</evidence>
<dbReference type="SMART" id="SM00409">
    <property type="entry name" value="IG"/>
    <property type="match status" value="1"/>
</dbReference>
<dbReference type="PANTHER" id="PTHR46013:SF4">
    <property type="entry name" value="B-CELL RECEPTOR CD22-RELATED"/>
    <property type="match status" value="1"/>
</dbReference>
<evidence type="ECO:0000259" key="1">
    <source>
        <dbReference type="PROSITE" id="PS50835"/>
    </source>
</evidence>
<dbReference type="InterPro" id="IPR007110">
    <property type="entry name" value="Ig-like_dom"/>
</dbReference>